<keyword evidence="3" id="KW-0255">Endonuclease</keyword>
<dbReference type="Proteomes" id="UP000319825">
    <property type="component" value="Unassembled WGS sequence"/>
</dbReference>
<dbReference type="OrthoDB" id="3298812at2"/>
<feature type="region of interest" description="Disordered" evidence="1">
    <location>
        <begin position="71"/>
        <end position="201"/>
    </location>
</feature>
<sequence>MPSTFGQWLFAILALLVGLAAGWLLRGRQGAPGARPSTAEGDPVAGVAGPPAEATVDLQRPAATVVPVTAQEAVVDEPAPDTAEPTRPGAVLADSDPTAFAAEDDTPARQGTEVPAADPAAEPSGDDQKTEPVVPAPRAAADDADLPETGDPATAEAAPTLPSGGAATQQEAAGTDAPPVAAETDAGVATPAPAAEAGAGAAQAAGAAGPADDFRRIQGVGPKMAAALHDAGIRTYQQLADLDEAALRETIRAAGLRAAPSLATWPQQARVLAGAPAEADRVLPATVGANGNA</sequence>
<feature type="region of interest" description="Disordered" evidence="1">
    <location>
        <begin position="29"/>
        <end position="54"/>
    </location>
</feature>
<dbReference type="EMBL" id="VLKE01000001">
    <property type="protein sequence ID" value="TWH70043.1"/>
    <property type="molecule type" value="Genomic_DNA"/>
</dbReference>
<gene>
    <name evidence="3" type="ORF">JD77_05062</name>
</gene>
<dbReference type="AlphaFoldDB" id="A0A562IH14"/>
<keyword evidence="2" id="KW-0812">Transmembrane</keyword>
<accession>A0A562IH14</accession>
<comment type="caution">
    <text evidence="3">The sequence shown here is derived from an EMBL/GenBank/DDBJ whole genome shotgun (WGS) entry which is preliminary data.</text>
</comment>
<reference evidence="3 4" key="1">
    <citation type="submission" date="2019-07" db="EMBL/GenBank/DDBJ databases">
        <title>R&amp;d 2014.</title>
        <authorList>
            <person name="Klenk H.-P."/>
        </authorList>
    </citation>
    <scope>NUCLEOTIDE SEQUENCE [LARGE SCALE GENOMIC DNA]</scope>
    <source>
        <strain evidence="3 4">DSM 43868</strain>
    </source>
</reference>
<feature type="compositionally biased region" description="Low complexity" evidence="1">
    <location>
        <begin position="186"/>
        <end position="201"/>
    </location>
</feature>
<keyword evidence="3" id="KW-0540">Nuclease</keyword>
<keyword evidence="2" id="KW-0472">Membrane</keyword>
<feature type="compositionally biased region" description="Low complexity" evidence="1">
    <location>
        <begin position="39"/>
        <end position="54"/>
    </location>
</feature>
<evidence type="ECO:0000256" key="2">
    <source>
        <dbReference type="SAM" id="Phobius"/>
    </source>
</evidence>
<keyword evidence="2" id="KW-1133">Transmembrane helix</keyword>
<protein>
    <submittedName>
        <fullName evidence="3">Putative flap endonuclease-1-like 5' DNA nuclease</fullName>
    </submittedName>
</protein>
<evidence type="ECO:0000313" key="4">
    <source>
        <dbReference type="Proteomes" id="UP000319825"/>
    </source>
</evidence>
<dbReference type="RefSeq" id="WP_145776431.1">
    <property type="nucleotide sequence ID" value="NZ_BAAATQ010000381.1"/>
</dbReference>
<dbReference type="Gene3D" id="1.10.150.20">
    <property type="entry name" value="5' to 3' exonuclease, C-terminal subdomain"/>
    <property type="match status" value="1"/>
</dbReference>
<dbReference type="GO" id="GO:0004519">
    <property type="term" value="F:endonuclease activity"/>
    <property type="evidence" value="ECO:0007669"/>
    <property type="project" value="UniProtKB-KW"/>
</dbReference>
<organism evidence="3 4">
    <name type="scientific">Micromonospora olivasterospora</name>
    <dbReference type="NCBI Taxonomy" id="1880"/>
    <lineage>
        <taxon>Bacteria</taxon>
        <taxon>Bacillati</taxon>
        <taxon>Actinomycetota</taxon>
        <taxon>Actinomycetes</taxon>
        <taxon>Micromonosporales</taxon>
        <taxon>Micromonosporaceae</taxon>
        <taxon>Micromonospora</taxon>
    </lineage>
</organism>
<evidence type="ECO:0000256" key="1">
    <source>
        <dbReference type="SAM" id="MobiDB-lite"/>
    </source>
</evidence>
<feature type="compositionally biased region" description="Low complexity" evidence="1">
    <location>
        <begin position="164"/>
        <end position="177"/>
    </location>
</feature>
<proteinExistence type="predicted"/>
<keyword evidence="4" id="KW-1185">Reference proteome</keyword>
<name>A0A562IH14_MICOL</name>
<dbReference type="Pfam" id="PF14520">
    <property type="entry name" value="HHH_5"/>
    <property type="match status" value="1"/>
</dbReference>
<keyword evidence="3" id="KW-0378">Hydrolase</keyword>
<feature type="transmembrane region" description="Helical" evidence="2">
    <location>
        <begin position="6"/>
        <end position="25"/>
    </location>
</feature>
<evidence type="ECO:0000313" key="3">
    <source>
        <dbReference type="EMBL" id="TWH70043.1"/>
    </source>
</evidence>